<dbReference type="OrthoDB" id="2804062at2759"/>
<protein>
    <recommendedName>
        <fullName evidence="2">CxC2-like cysteine cluster KDZ transposase-associated domain-containing protein</fullName>
    </recommendedName>
</protein>
<feature type="compositionally biased region" description="Basic and acidic residues" evidence="1">
    <location>
        <begin position="59"/>
        <end position="76"/>
    </location>
</feature>
<dbReference type="InterPro" id="IPR041457">
    <property type="entry name" value="CxC2_KDZ-assoc"/>
</dbReference>
<dbReference type="eggNOG" id="ENOG502SJ1F">
    <property type="taxonomic scope" value="Eukaryota"/>
</dbReference>
<evidence type="ECO:0000259" key="2">
    <source>
        <dbReference type="Pfam" id="PF18803"/>
    </source>
</evidence>
<organism evidence="3 4">
    <name type="scientific">Coniophora puteana (strain RWD-64-598)</name>
    <name type="common">Brown rot fungus</name>
    <dbReference type="NCBI Taxonomy" id="741705"/>
    <lineage>
        <taxon>Eukaryota</taxon>
        <taxon>Fungi</taxon>
        <taxon>Dikarya</taxon>
        <taxon>Basidiomycota</taxon>
        <taxon>Agaricomycotina</taxon>
        <taxon>Agaricomycetes</taxon>
        <taxon>Agaricomycetidae</taxon>
        <taxon>Boletales</taxon>
        <taxon>Coniophorineae</taxon>
        <taxon>Coniophoraceae</taxon>
        <taxon>Coniophora</taxon>
    </lineage>
</organism>
<evidence type="ECO:0000313" key="3">
    <source>
        <dbReference type="EMBL" id="EIW73903.1"/>
    </source>
</evidence>
<proteinExistence type="predicted"/>
<feature type="compositionally biased region" description="Acidic residues" evidence="1">
    <location>
        <begin position="219"/>
        <end position="242"/>
    </location>
</feature>
<reference evidence="4" key="1">
    <citation type="journal article" date="2012" name="Science">
        <title>The Paleozoic origin of enzymatic lignin decomposition reconstructed from 31 fungal genomes.</title>
        <authorList>
            <person name="Floudas D."/>
            <person name="Binder M."/>
            <person name="Riley R."/>
            <person name="Barry K."/>
            <person name="Blanchette R.A."/>
            <person name="Henrissat B."/>
            <person name="Martinez A.T."/>
            <person name="Otillar R."/>
            <person name="Spatafora J.W."/>
            <person name="Yadav J.S."/>
            <person name="Aerts A."/>
            <person name="Benoit I."/>
            <person name="Boyd A."/>
            <person name="Carlson A."/>
            <person name="Copeland A."/>
            <person name="Coutinho P.M."/>
            <person name="de Vries R.P."/>
            <person name="Ferreira P."/>
            <person name="Findley K."/>
            <person name="Foster B."/>
            <person name="Gaskell J."/>
            <person name="Glotzer D."/>
            <person name="Gorecki P."/>
            <person name="Heitman J."/>
            <person name="Hesse C."/>
            <person name="Hori C."/>
            <person name="Igarashi K."/>
            <person name="Jurgens J.A."/>
            <person name="Kallen N."/>
            <person name="Kersten P."/>
            <person name="Kohler A."/>
            <person name="Kuees U."/>
            <person name="Kumar T.K.A."/>
            <person name="Kuo A."/>
            <person name="LaButti K."/>
            <person name="Larrondo L.F."/>
            <person name="Lindquist E."/>
            <person name="Ling A."/>
            <person name="Lombard V."/>
            <person name="Lucas S."/>
            <person name="Lundell T."/>
            <person name="Martin R."/>
            <person name="McLaughlin D.J."/>
            <person name="Morgenstern I."/>
            <person name="Morin E."/>
            <person name="Murat C."/>
            <person name="Nagy L.G."/>
            <person name="Nolan M."/>
            <person name="Ohm R.A."/>
            <person name="Patyshakuliyeva A."/>
            <person name="Rokas A."/>
            <person name="Ruiz-Duenas F.J."/>
            <person name="Sabat G."/>
            <person name="Salamov A."/>
            <person name="Samejima M."/>
            <person name="Schmutz J."/>
            <person name="Slot J.C."/>
            <person name="St John F."/>
            <person name="Stenlid J."/>
            <person name="Sun H."/>
            <person name="Sun S."/>
            <person name="Syed K."/>
            <person name="Tsang A."/>
            <person name="Wiebenga A."/>
            <person name="Young D."/>
            <person name="Pisabarro A."/>
            <person name="Eastwood D.C."/>
            <person name="Martin F."/>
            <person name="Cullen D."/>
            <person name="Grigoriev I.V."/>
            <person name="Hibbett D.S."/>
        </authorList>
    </citation>
    <scope>NUCLEOTIDE SEQUENCE [LARGE SCALE GENOMIC DNA]</scope>
    <source>
        <strain evidence="4">RWD-64-598 SS2</strain>
    </source>
</reference>
<gene>
    <name evidence="3" type="ORF">CONPUDRAFT_160584</name>
</gene>
<dbReference type="InterPro" id="IPR040521">
    <property type="entry name" value="KDZ"/>
</dbReference>
<dbReference type="Pfam" id="PF18758">
    <property type="entry name" value="KDZ"/>
    <property type="match status" value="1"/>
</dbReference>
<evidence type="ECO:0000256" key="1">
    <source>
        <dbReference type="SAM" id="MobiDB-lite"/>
    </source>
</evidence>
<name>R7SCL5_CONPW</name>
<dbReference type="OMA" id="WARIDWI"/>
<keyword evidence="4" id="KW-1185">Reference proteome</keyword>
<accession>R7SCL5</accession>
<sequence length="1116" mass="126190">MGPDSGTGRKGVGPAVGKVPKSTGGKGRQAVGRVVEKGKKEVKRMYEAVTKKRGRTKTVRFEEDMTDADKPQDRPAKRTRSTVEDLVEDIIPTVEYQVPPKKTIRPRWLQCDLMAKWLKFQDKYLSKLLDMERRSSGDNCPTCQGPASTWRCLSCLGTPEGCTTCMRKAHRLLPFHQVEHWEADHWEATTTAQLGVKLYMGHGGDCCPHLTEADASTANDDDADDDDWEDEDFPEGQDEEEPIVDVDSAPADFNLGRRYTQFTRTETSASKKHRRHLIVVDKSGVYEFPVVWCACGGTSKDEQLFDMRLYPASQQYPRTAFTFEVLDDFLICNFESKEPAHAYFRRLIRLSNEAFPDSVPDRYRELMRCARQWLRLTTRKEEGHGFGQSAMEEAIGSLAPFCVACPQPGVNLDENWKENGPEWLYYGRILVDGNFKQQSYAKRRPENDVALADGLGYTVDKAKYAKHIATAKDIAYPSTCNDYRAISQAGRRHNHLAVSGLAALVCARHGVWFPNSVVDFVDGGERQIYTDYALCMVIWQLCMLPKIIVFYDIICQYLIKFFQRIAAAPELSLPPGVQIIPAIGMFHVHGHRELCFARYNPDHIWGAAIVSGEIIESNWSPMNRSAESMKRMSAWARIDWINGLMRSTNQKKNYRAVKTVTRSWPIALKRYQAASKDLADIVAVCNPDSVSQWSHRLTVAYSNRPTNVAANDDVFKVRVLKLASRSDHSHQVTDVQKSASPLVRWINKGIDVEQLQIDVQVLCRKMEKRVIVGEARQRDALRKKLLVEMGKFLEDAPTFMAGLLMGADFRAIYQLEIAGAGADTLEGSPEDGKELDPDAEEETDIATLEPETRTIGLPSAFGRERCIEHGLQFVLDTELKLRTGQAHDAIGKIQSHIGRRSVMYRKDIRAARGSQHQGASARARLDTETAKVDLQRLYYNHARNAMLTLAEDPATFSKYQVMTQADLKSCTAELRPDQTGIRHEGLSWFWTLDIERELAGPGGDELLNEFARMHWTRAQCRTDRAKEELTILRHEMKWIPKAWSHQAEKWKALSQTDAGKADGHHAYARRREVLATRLSAMAQSVFQDLLARRPPPTDFNIGLDSNGDTTWKGHST</sequence>
<feature type="region of interest" description="Disordered" evidence="1">
    <location>
        <begin position="1097"/>
        <end position="1116"/>
    </location>
</feature>
<feature type="region of interest" description="Disordered" evidence="1">
    <location>
        <begin position="211"/>
        <end position="242"/>
    </location>
</feature>
<evidence type="ECO:0000313" key="4">
    <source>
        <dbReference type="Proteomes" id="UP000053558"/>
    </source>
</evidence>
<dbReference type="RefSeq" id="XP_007775916.1">
    <property type="nucleotide sequence ID" value="XM_007777726.1"/>
</dbReference>
<feature type="region of interest" description="Disordered" evidence="1">
    <location>
        <begin position="1"/>
        <end position="32"/>
    </location>
</feature>
<dbReference type="KEGG" id="cput:CONPUDRAFT_160584"/>
<dbReference type="AlphaFoldDB" id="R7SCL5"/>
<feature type="region of interest" description="Disordered" evidence="1">
    <location>
        <begin position="53"/>
        <end position="80"/>
    </location>
</feature>
<feature type="domain" description="CxC2-like cysteine cluster KDZ transposase-associated" evidence="2">
    <location>
        <begin position="268"/>
        <end position="353"/>
    </location>
</feature>
<dbReference type="Pfam" id="PF18803">
    <property type="entry name" value="CxC2"/>
    <property type="match status" value="1"/>
</dbReference>
<dbReference type="EMBL" id="JH711604">
    <property type="protein sequence ID" value="EIW73903.1"/>
    <property type="molecule type" value="Genomic_DNA"/>
</dbReference>
<feature type="compositionally biased region" description="Polar residues" evidence="1">
    <location>
        <begin position="1106"/>
        <end position="1116"/>
    </location>
</feature>
<dbReference type="GeneID" id="19204337"/>
<dbReference type="Proteomes" id="UP000053558">
    <property type="component" value="Unassembled WGS sequence"/>
</dbReference>